<dbReference type="InterPro" id="IPR000926">
    <property type="entry name" value="RibA"/>
</dbReference>
<evidence type="ECO:0000256" key="9">
    <source>
        <dbReference type="ARBA" id="ARBA00022723"/>
    </source>
</evidence>
<dbReference type="InterPro" id="IPR036144">
    <property type="entry name" value="RibA-like_sf"/>
</dbReference>
<comment type="similarity">
    <text evidence="6">In the N-terminal section; belongs to the DHBP synthase family.</text>
</comment>
<evidence type="ECO:0000256" key="2">
    <source>
        <dbReference type="ARBA" id="ARBA00001936"/>
    </source>
</evidence>
<dbReference type="UniPathway" id="UPA00275">
    <property type="reaction ID" value="UER00399"/>
</dbReference>
<evidence type="ECO:0000259" key="22">
    <source>
        <dbReference type="Pfam" id="PF00925"/>
    </source>
</evidence>
<dbReference type="GO" id="GO:0003935">
    <property type="term" value="F:GTP cyclohydrolase II activity"/>
    <property type="evidence" value="ECO:0007669"/>
    <property type="project" value="UniProtKB-UniRule"/>
</dbReference>
<keyword evidence="15 21" id="KW-0464">Manganese</keyword>
<evidence type="ECO:0000256" key="19">
    <source>
        <dbReference type="ARBA" id="ARBA00049295"/>
    </source>
</evidence>
<proteinExistence type="inferred from homology"/>
<keyword evidence="14 20" id="KW-0342">GTP-binding</keyword>
<dbReference type="GO" id="GO:0005525">
    <property type="term" value="F:GTP binding"/>
    <property type="evidence" value="ECO:0007669"/>
    <property type="project" value="UniProtKB-KW"/>
</dbReference>
<keyword evidence="12 20" id="KW-0862">Zinc</keyword>
<feature type="site" description="Essential for catalytic activity" evidence="21">
    <location>
        <position position="168"/>
    </location>
</feature>
<feature type="binding site" evidence="20">
    <location>
        <position position="289"/>
    </location>
    <ligand>
        <name>Zn(2+)</name>
        <dbReference type="ChEBI" id="CHEBI:29105"/>
        <note>catalytic</note>
    </ligand>
</feature>
<dbReference type="Pfam" id="PF00926">
    <property type="entry name" value="DHBP_synthase"/>
    <property type="match status" value="1"/>
</dbReference>
<dbReference type="SUPFAM" id="SSF55821">
    <property type="entry name" value="YrdC/RibB"/>
    <property type="match status" value="1"/>
</dbReference>
<dbReference type="InterPro" id="IPR017945">
    <property type="entry name" value="DHBP_synth_RibB-like_a/b_dom"/>
</dbReference>
<dbReference type="GO" id="GO:0030145">
    <property type="term" value="F:manganese ion binding"/>
    <property type="evidence" value="ECO:0007669"/>
    <property type="project" value="UniProtKB-UniRule"/>
</dbReference>
<dbReference type="CDD" id="cd00641">
    <property type="entry name" value="GTP_cyclohydro2"/>
    <property type="match status" value="1"/>
</dbReference>
<dbReference type="NCBIfam" id="TIGR00506">
    <property type="entry name" value="ribB"/>
    <property type="match status" value="1"/>
</dbReference>
<feature type="binding site" evidence="21">
    <location>
        <position position="32"/>
    </location>
    <ligand>
        <name>Mg(2+)</name>
        <dbReference type="ChEBI" id="CHEBI:18420"/>
        <label>1</label>
    </ligand>
</feature>
<evidence type="ECO:0000256" key="1">
    <source>
        <dbReference type="ARBA" id="ARBA00000141"/>
    </source>
</evidence>
<comment type="pathway">
    <text evidence="5 21">Cofactor biosynthesis; riboflavin biosynthesis; 2-hydroxy-3-oxobutyl phosphate from D-ribulose 5-phosphate: step 1/1.</text>
</comment>
<organism evidence="23 24">
    <name type="scientific">Novacetimonas maltaceti</name>
    <dbReference type="NCBI Taxonomy" id="1203393"/>
    <lineage>
        <taxon>Bacteria</taxon>
        <taxon>Pseudomonadati</taxon>
        <taxon>Pseudomonadota</taxon>
        <taxon>Alphaproteobacteria</taxon>
        <taxon>Acetobacterales</taxon>
        <taxon>Acetobacteraceae</taxon>
        <taxon>Novacetimonas</taxon>
    </lineage>
</organism>
<evidence type="ECO:0000256" key="8">
    <source>
        <dbReference type="ARBA" id="ARBA00022619"/>
    </source>
</evidence>
<keyword evidence="9 21" id="KW-0479">Metal-binding</keyword>
<dbReference type="GO" id="GO:0008686">
    <property type="term" value="F:3,4-dihydroxy-2-butanone-4-phosphate synthase activity"/>
    <property type="evidence" value="ECO:0007669"/>
    <property type="project" value="UniProtKB-UniRule"/>
</dbReference>
<evidence type="ECO:0000313" key="23">
    <source>
        <dbReference type="EMBL" id="POF62026.1"/>
    </source>
</evidence>
<feature type="binding site" evidence="20">
    <location>
        <position position="377"/>
    </location>
    <ligand>
        <name>GTP</name>
        <dbReference type="ChEBI" id="CHEBI:37565"/>
    </ligand>
</feature>
<dbReference type="Pfam" id="PF00925">
    <property type="entry name" value="GTP_cyclohydro2"/>
    <property type="match status" value="1"/>
</dbReference>
<protein>
    <recommendedName>
        <fullName evidence="20 21">Multifunctional fusion protein</fullName>
    </recommendedName>
    <domain>
        <recommendedName>
            <fullName evidence="20">GTP cyclohydrolase-2</fullName>
            <ecNumber evidence="20">3.5.4.25</ecNumber>
        </recommendedName>
        <alternativeName>
            <fullName evidence="20">GTP cyclohydrolase II</fullName>
        </alternativeName>
    </domain>
    <domain>
        <recommendedName>
            <fullName evidence="21">3,4-dihydroxy-2-butanone 4-phosphate synthase</fullName>
            <shortName evidence="21">DHBP synthase</shortName>
            <ecNumber evidence="21">4.1.99.12</ecNumber>
        </recommendedName>
    </domain>
</protein>
<feature type="binding site" evidence="20">
    <location>
        <position position="292"/>
    </location>
    <ligand>
        <name>GTP</name>
        <dbReference type="ChEBI" id="CHEBI:37565"/>
    </ligand>
</feature>
<feature type="binding site" evidence="20">
    <location>
        <begin position="315"/>
        <end position="317"/>
    </location>
    <ligand>
        <name>GTP</name>
        <dbReference type="ChEBI" id="CHEBI:37565"/>
    </ligand>
</feature>
<comment type="similarity">
    <text evidence="7">In the C-terminal section; belongs to the GTP cyclohydrolase II family.</text>
</comment>
<dbReference type="GO" id="GO:0000287">
    <property type="term" value="F:magnesium ion binding"/>
    <property type="evidence" value="ECO:0007669"/>
    <property type="project" value="UniProtKB-UniRule"/>
</dbReference>
<dbReference type="NCBIfam" id="TIGR00505">
    <property type="entry name" value="ribA"/>
    <property type="match status" value="1"/>
</dbReference>
<dbReference type="Proteomes" id="UP000237344">
    <property type="component" value="Unassembled WGS sequence"/>
</dbReference>
<comment type="function">
    <text evidence="3 21">Catalyzes the conversion of D-ribulose 5-phosphate to formate and 3,4-dihydroxy-2-butanone 4-phosphate.</text>
</comment>
<feature type="binding site" evidence="21">
    <location>
        <position position="32"/>
    </location>
    <ligand>
        <name>Mg(2+)</name>
        <dbReference type="ChEBI" id="CHEBI:18420"/>
        <label>2</label>
    </ligand>
</feature>
<dbReference type="EMBL" id="POTC01000036">
    <property type="protein sequence ID" value="POF62026.1"/>
    <property type="molecule type" value="Genomic_DNA"/>
</dbReference>
<comment type="similarity">
    <text evidence="21">Belongs to the DHBP synthase family.</text>
</comment>
<feature type="binding site" evidence="20">
    <location>
        <position position="276"/>
    </location>
    <ligand>
        <name>Zn(2+)</name>
        <dbReference type="ChEBI" id="CHEBI:29105"/>
        <note>catalytic</note>
    </ligand>
</feature>
<comment type="catalytic activity">
    <reaction evidence="19 20">
        <text>GTP + 4 H2O = 2,5-diamino-6-hydroxy-4-(5-phosphoribosylamino)-pyrimidine + formate + 2 phosphate + 3 H(+)</text>
        <dbReference type="Rhea" id="RHEA:23704"/>
        <dbReference type="ChEBI" id="CHEBI:15377"/>
        <dbReference type="ChEBI" id="CHEBI:15378"/>
        <dbReference type="ChEBI" id="CHEBI:15740"/>
        <dbReference type="ChEBI" id="CHEBI:37565"/>
        <dbReference type="ChEBI" id="CHEBI:43474"/>
        <dbReference type="ChEBI" id="CHEBI:58614"/>
        <dbReference type="EC" id="3.5.4.25"/>
    </reaction>
</comment>
<dbReference type="GO" id="GO:0009231">
    <property type="term" value="P:riboflavin biosynthetic process"/>
    <property type="evidence" value="ECO:0007669"/>
    <property type="project" value="UniProtKB-UniRule"/>
</dbReference>
<comment type="subunit">
    <text evidence="21">Homodimer.</text>
</comment>
<comment type="similarity">
    <text evidence="20">Belongs to the GTP cyclohydrolase II family.</text>
</comment>
<keyword evidence="16 21" id="KW-0456">Lyase</keyword>
<dbReference type="EC" id="3.5.4.25" evidence="20"/>
<dbReference type="EC" id="4.1.99.12" evidence="21"/>
<evidence type="ECO:0000256" key="7">
    <source>
        <dbReference type="ARBA" id="ARBA00008976"/>
    </source>
</evidence>
<evidence type="ECO:0000256" key="14">
    <source>
        <dbReference type="ARBA" id="ARBA00023134"/>
    </source>
</evidence>
<dbReference type="HAMAP" id="MF_00179">
    <property type="entry name" value="RibA"/>
    <property type="match status" value="1"/>
</dbReference>
<evidence type="ECO:0000256" key="15">
    <source>
        <dbReference type="ARBA" id="ARBA00023211"/>
    </source>
</evidence>
<comment type="pathway">
    <text evidence="4 20">Cofactor biosynthesis; riboflavin biosynthesis; 5-amino-6-(D-ribitylamino)uracil from GTP: step 1/4.</text>
</comment>
<evidence type="ECO:0000256" key="13">
    <source>
        <dbReference type="ARBA" id="ARBA00022842"/>
    </source>
</evidence>
<comment type="caution">
    <text evidence="23">The sequence shown here is derived from an EMBL/GenBank/DDBJ whole genome shotgun (WGS) entry which is preliminary data.</text>
</comment>
<comment type="catalytic activity">
    <reaction evidence="1 21">
        <text>D-ribulose 5-phosphate = (2S)-2-hydroxy-3-oxobutyl phosphate + formate + H(+)</text>
        <dbReference type="Rhea" id="RHEA:18457"/>
        <dbReference type="ChEBI" id="CHEBI:15378"/>
        <dbReference type="ChEBI" id="CHEBI:15740"/>
        <dbReference type="ChEBI" id="CHEBI:58121"/>
        <dbReference type="ChEBI" id="CHEBI:58830"/>
        <dbReference type="EC" id="4.1.99.12"/>
    </reaction>
</comment>
<evidence type="ECO:0000256" key="10">
    <source>
        <dbReference type="ARBA" id="ARBA00022741"/>
    </source>
</evidence>
<evidence type="ECO:0000256" key="12">
    <source>
        <dbReference type="ARBA" id="ARBA00022833"/>
    </source>
</evidence>
<keyword evidence="13 21" id="KW-0460">Magnesium</keyword>
<evidence type="ECO:0000256" key="21">
    <source>
        <dbReference type="HAMAP-Rule" id="MF_00180"/>
    </source>
</evidence>
<evidence type="ECO:0000256" key="20">
    <source>
        <dbReference type="HAMAP-Rule" id="MF_00179"/>
    </source>
</evidence>
<feature type="binding site" evidence="21">
    <location>
        <position position="36"/>
    </location>
    <ligand>
        <name>D-ribulose 5-phosphate</name>
        <dbReference type="ChEBI" id="CHEBI:58121"/>
    </ligand>
</feature>
<feature type="site" description="Essential for catalytic activity" evidence="21">
    <location>
        <position position="130"/>
    </location>
</feature>
<evidence type="ECO:0000256" key="6">
    <source>
        <dbReference type="ARBA" id="ARBA00005520"/>
    </source>
</evidence>
<feature type="binding site" evidence="21">
    <location>
        <begin position="31"/>
        <end position="32"/>
    </location>
    <ligand>
        <name>D-ribulose 5-phosphate</name>
        <dbReference type="ChEBI" id="CHEBI:58121"/>
    </ligand>
</feature>
<dbReference type="GO" id="GO:0005829">
    <property type="term" value="C:cytosol"/>
    <property type="evidence" value="ECO:0007669"/>
    <property type="project" value="TreeGrafter"/>
</dbReference>
<evidence type="ECO:0000256" key="4">
    <source>
        <dbReference type="ARBA" id="ARBA00004853"/>
    </source>
</evidence>
<feature type="active site" description="Proton acceptor" evidence="20">
    <location>
        <position position="349"/>
    </location>
</feature>
<dbReference type="AlphaFoldDB" id="A0A2S3VZJ9"/>
<keyword evidence="10 20" id="KW-0547">Nucleotide-binding</keyword>
<dbReference type="Gene3D" id="3.90.870.10">
    <property type="entry name" value="DHBP synthase"/>
    <property type="match status" value="1"/>
</dbReference>
<gene>
    <name evidence="23" type="primary">ribBA</name>
    <name evidence="20" type="synonym">ribA</name>
    <name evidence="21" type="synonym">ribB</name>
    <name evidence="23" type="ORF">KMAL_23650</name>
</gene>
<reference evidence="23 24" key="1">
    <citation type="submission" date="2018-01" db="EMBL/GenBank/DDBJ databases">
        <title>Draft Genome Sequence of Komagataeibacter maltaceti LMG 1529, a Vinegar Producing Acetic Acid Bacterium Isolated from Malt Vinegar Brewery Acetifiers.</title>
        <authorList>
            <person name="Zhang Q."/>
            <person name="Hollensteiner J."/>
            <person name="Poehlein A."/>
            <person name="Daniel R."/>
        </authorList>
    </citation>
    <scope>NUCLEOTIDE SEQUENCE [LARGE SCALE GENOMIC DNA]</scope>
    <source>
        <strain evidence="23 24">LMG 1529</strain>
    </source>
</reference>
<dbReference type="PANTHER" id="PTHR21327">
    <property type="entry name" value="GTP CYCLOHYDROLASE II-RELATED"/>
    <property type="match status" value="1"/>
</dbReference>
<comment type="cofactor">
    <cofactor evidence="2">
        <name>Mn(2+)</name>
        <dbReference type="ChEBI" id="CHEBI:29035"/>
    </cofactor>
</comment>
<feature type="binding site" evidence="21">
    <location>
        <begin position="144"/>
        <end position="148"/>
    </location>
    <ligand>
        <name>D-ribulose 5-phosphate</name>
        <dbReference type="ChEBI" id="CHEBI:58121"/>
    </ligand>
</feature>
<feature type="domain" description="GTP cyclohydrolase II" evidence="22">
    <location>
        <begin position="225"/>
        <end position="392"/>
    </location>
</feature>
<feature type="binding site" evidence="20">
    <location>
        <begin position="271"/>
        <end position="275"/>
    </location>
    <ligand>
        <name>GTP</name>
        <dbReference type="ChEBI" id="CHEBI:37565"/>
    </ligand>
</feature>
<dbReference type="GO" id="GO:0008270">
    <property type="term" value="F:zinc ion binding"/>
    <property type="evidence" value="ECO:0007669"/>
    <property type="project" value="UniProtKB-UniRule"/>
</dbReference>
<feature type="active site" description="Nucleophile" evidence="20">
    <location>
        <position position="351"/>
    </location>
</feature>
<keyword evidence="8 21" id="KW-0686">Riboflavin biosynthesis</keyword>
<dbReference type="Gene3D" id="3.40.50.10990">
    <property type="entry name" value="GTP cyclohydrolase II"/>
    <property type="match status" value="1"/>
</dbReference>
<evidence type="ECO:0000256" key="17">
    <source>
        <dbReference type="ARBA" id="ARBA00023268"/>
    </source>
</evidence>
<evidence type="ECO:0000256" key="3">
    <source>
        <dbReference type="ARBA" id="ARBA00002284"/>
    </source>
</evidence>
<dbReference type="FunFam" id="3.40.50.10990:FF:000001">
    <property type="entry name" value="Riboflavin biosynthesis protein RibBA"/>
    <property type="match status" value="1"/>
</dbReference>
<dbReference type="InterPro" id="IPR032677">
    <property type="entry name" value="GTP_cyclohydro_II"/>
</dbReference>
<evidence type="ECO:0000256" key="18">
    <source>
        <dbReference type="ARBA" id="ARBA00043932"/>
    </source>
</evidence>
<comment type="cofactor">
    <cofactor evidence="21">
        <name>Mg(2+)</name>
        <dbReference type="ChEBI" id="CHEBI:18420"/>
    </cofactor>
    <cofactor evidence="21">
        <name>Mn(2+)</name>
        <dbReference type="ChEBI" id="CHEBI:29035"/>
    </cofactor>
    <text evidence="21">Binds 2 divalent metal cations per subunit. Magnesium or manganese.</text>
</comment>
<dbReference type="HAMAP" id="MF_00180">
    <property type="entry name" value="RibB"/>
    <property type="match status" value="1"/>
</dbReference>
<keyword evidence="17" id="KW-0511">Multifunctional enzyme</keyword>
<evidence type="ECO:0000313" key="24">
    <source>
        <dbReference type="Proteomes" id="UP000237344"/>
    </source>
</evidence>
<comment type="cofactor">
    <cofactor evidence="20">
        <name>Zn(2+)</name>
        <dbReference type="ChEBI" id="CHEBI:29105"/>
    </cofactor>
    <text evidence="20">Binds 1 zinc ion per subunit.</text>
</comment>
<dbReference type="PIRSF" id="PIRSF001259">
    <property type="entry name" value="RibA"/>
    <property type="match status" value="1"/>
</dbReference>
<feature type="binding site" evidence="21">
    <location>
        <position position="147"/>
    </location>
    <ligand>
        <name>Mg(2+)</name>
        <dbReference type="ChEBI" id="CHEBI:18420"/>
        <label>2</label>
    </ligand>
</feature>
<dbReference type="NCBIfam" id="NF001591">
    <property type="entry name" value="PRK00393.1"/>
    <property type="match status" value="1"/>
</dbReference>
<dbReference type="PANTHER" id="PTHR21327:SF18">
    <property type="entry name" value="3,4-DIHYDROXY-2-BUTANONE 4-PHOSPHATE SYNTHASE"/>
    <property type="match status" value="1"/>
</dbReference>
<dbReference type="InterPro" id="IPR000422">
    <property type="entry name" value="DHBP_synthase_RibB"/>
</dbReference>
<dbReference type="SUPFAM" id="SSF142695">
    <property type="entry name" value="RibA-like"/>
    <property type="match status" value="1"/>
</dbReference>
<name>A0A2S3VZJ9_9PROT</name>
<feature type="binding site" evidence="20">
    <location>
        <position position="337"/>
    </location>
    <ligand>
        <name>GTP</name>
        <dbReference type="ChEBI" id="CHEBI:37565"/>
    </ligand>
</feature>
<feature type="binding site" evidence="20">
    <location>
        <position position="372"/>
    </location>
    <ligand>
        <name>GTP</name>
        <dbReference type="ChEBI" id="CHEBI:37565"/>
    </ligand>
</feature>
<evidence type="ECO:0000256" key="16">
    <source>
        <dbReference type="ARBA" id="ARBA00023239"/>
    </source>
</evidence>
<evidence type="ECO:0000256" key="11">
    <source>
        <dbReference type="ARBA" id="ARBA00022801"/>
    </source>
</evidence>
<sequence>MPVPLMPPRLEEAVATIRRGGMVILVDDEDRENEGDLVMAAELVTPEAINFMITHARGLVCMPLAPAIVTQLGLPMMTQVNTCPRGTAFTVSIEAREGVTTGISAADRARTILAAVAPDAQPSDLVSPGHIFPLRAKPGGTLERDGHTEASIDLARLAGLIPAAVICEITNDDGTMSRMDDLRPFAEKHGLPILSIAELAAWLRARAEASAAPGETASPFPRVEQVAQARLPSRFGGEDMIIHAFRAPDGTEHVAMVKGQPDAKGTVPLVRLHSECVTGDALGSLRCDCGAQLQAALERIDRAESGVLVYLQGHEGRGIGLANKIRAYALQDMGLDTVDANHRLGFDTDARDWNVAADILRALGIGTLDLMTNNPDKVSALTQRGFTVRKRVALDIAPNPFNRAYLDAKRTRMGHKLCLPATAPVAD</sequence>
<accession>A0A2S3VZJ9</accession>
<dbReference type="FunFam" id="3.90.870.10:FF:000001">
    <property type="entry name" value="Riboflavin biosynthesis protein RibBA"/>
    <property type="match status" value="1"/>
</dbReference>
<evidence type="ECO:0000256" key="5">
    <source>
        <dbReference type="ARBA" id="ARBA00004904"/>
    </source>
</evidence>
<keyword evidence="11 20" id="KW-0378">Hydrolase</keyword>
<comment type="function">
    <text evidence="18 20">Catalyzes the conversion of GTP to 2,5-diamino-6-ribosylamino-4(3H)-pyrimidinone 5'-phosphate (DARP), formate and pyrophosphate.</text>
</comment>
<feature type="binding site" evidence="20">
    <location>
        <position position="287"/>
    </location>
    <ligand>
        <name>Zn(2+)</name>
        <dbReference type="ChEBI" id="CHEBI:29105"/>
        <note>catalytic</note>
    </ligand>
</feature>
<keyword evidence="24" id="KW-1185">Reference proteome</keyword>